<keyword evidence="4" id="KW-1185">Reference proteome</keyword>
<evidence type="ECO:0000313" key="4">
    <source>
        <dbReference type="Proteomes" id="UP000313849"/>
    </source>
</evidence>
<feature type="transmembrane region" description="Helical" evidence="1">
    <location>
        <begin position="16"/>
        <end position="34"/>
    </location>
</feature>
<dbReference type="AlphaFoldDB" id="A0A5C5BCX5"/>
<accession>A0A5C5BCX5</accession>
<evidence type="ECO:0000259" key="2">
    <source>
        <dbReference type="Pfam" id="PF20568"/>
    </source>
</evidence>
<gene>
    <name evidence="3" type="ORF">FH969_06495</name>
</gene>
<organism evidence="3 4">
    <name type="scientific">Miniimonas arenae</name>
    <dbReference type="NCBI Taxonomy" id="676201"/>
    <lineage>
        <taxon>Bacteria</taxon>
        <taxon>Bacillati</taxon>
        <taxon>Actinomycetota</taxon>
        <taxon>Actinomycetes</taxon>
        <taxon>Micrococcales</taxon>
        <taxon>Beutenbergiaceae</taxon>
        <taxon>Miniimonas</taxon>
    </lineage>
</organism>
<dbReference type="OrthoDB" id="9759709at2"/>
<dbReference type="Pfam" id="PF20568">
    <property type="entry name" value="DUF6777"/>
    <property type="match status" value="1"/>
</dbReference>
<keyword evidence="1" id="KW-0472">Membrane</keyword>
<protein>
    <recommendedName>
        <fullName evidence="2">DUF6777 domain-containing protein</fullName>
    </recommendedName>
</protein>
<dbReference type="InterPro" id="IPR046704">
    <property type="entry name" value="DUF6777"/>
</dbReference>
<name>A0A5C5BCX5_9MICO</name>
<dbReference type="Proteomes" id="UP000313849">
    <property type="component" value="Unassembled WGS sequence"/>
</dbReference>
<dbReference type="RefSeq" id="WP_139986539.1">
    <property type="nucleotide sequence ID" value="NZ_VENP01000018.1"/>
</dbReference>
<dbReference type="InterPro" id="IPR036278">
    <property type="entry name" value="Sialidase_sf"/>
</dbReference>
<proteinExistence type="predicted"/>
<keyword evidence="1" id="KW-0812">Transmembrane</keyword>
<evidence type="ECO:0000313" key="3">
    <source>
        <dbReference type="EMBL" id="TNU74967.1"/>
    </source>
</evidence>
<sequence>MSEDTATPATRSRARVAAVVVTVIAVVIAGGLWFRSTLAVPQADGEAAPGVLRLDPATSAGDDPFTASVVSPEHDAGAVLTEVIVARTVAITQDTATDGTTGAAQVAATAPGLYGGSGRLSSCEPQALTDFLAADAAKAAAWAGVLGISVESIPAFVAGLTSVVLTMDTLVTNHGFEAGVATAHPSLLQAGTAVLVDARGLPVVRCACGNPLLPAQLTAALAEVELVGSAWDGLDLQRVVTVTPAAEDVSAFTVADLSSGELVDLPVGAGLAPDVYVATSSNHAQTAYEPEPYRGTLQTSPDGVTWTVALETTPMLDVATGGGLAVAVGLDAQSGGAIHTSTDGETWTPAIGVVDPLTAVTYGDGTWIAVGNRSFAEEGGEGDGSSGAIYRSEDAVTWERVATTDPYENSELAGSGEMLYQSMTSVAYGHGRWIAGATECAYRTCMRVLFTSDDAVIWTRTALDDRIVRVDLAHDGEEWAFVGGTAKPDPANNAEIDFPIGAAGTSPDGVTWSVGATSPEGLVLTGLNPGGGAWLAVDAYVPASADAAPPGGGVHRSTDLLTWERIGTADPWTTSVALLRTGAAAPAAAPVGQVDADADADADSVRIRTAGLELLAADGTTAQTLPFQESAAAAIEAVTGLLGASFSELTPGDGYCSADRTRVTWGALWLTHEGTDAAASGWWVGLDSDVAGVTGPDGVTVGQSVADVRAAHPEAPSESYGYEGVQYDLVYLDVTSTDGGTEDMAVEVVGEDGVVVGLRAPVYVMGDC</sequence>
<dbReference type="SUPFAM" id="SSF50939">
    <property type="entry name" value="Sialidases"/>
    <property type="match status" value="1"/>
</dbReference>
<keyword evidence="1" id="KW-1133">Transmembrane helix</keyword>
<comment type="caution">
    <text evidence="3">The sequence shown here is derived from an EMBL/GenBank/DDBJ whole genome shotgun (WGS) entry which is preliminary data.</text>
</comment>
<evidence type="ECO:0000256" key="1">
    <source>
        <dbReference type="SAM" id="Phobius"/>
    </source>
</evidence>
<dbReference type="EMBL" id="VENP01000018">
    <property type="protein sequence ID" value="TNU74967.1"/>
    <property type="molecule type" value="Genomic_DNA"/>
</dbReference>
<feature type="domain" description="DUF6777" evidence="2">
    <location>
        <begin position="105"/>
        <end position="267"/>
    </location>
</feature>
<reference evidence="3 4" key="1">
    <citation type="submission" date="2019-06" db="EMBL/GenBank/DDBJ databases">
        <title>Draft genome sequence of Miniimonas arenae KCTC 19750T isolated from sea sand.</title>
        <authorList>
            <person name="Park S.-J."/>
        </authorList>
    </citation>
    <scope>NUCLEOTIDE SEQUENCE [LARGE SCALE GENOMIC DNA]</scope>
    <source>
        <strain evidence="3 4">KCTC 19750</strain>
    </source>
</reference>